<dbReference type="AlphaFoldDB" id="A0A0F9TIB3"/>
<evidence type="ECO:0000313" key="2">
    <source>
        <dbReference type="EMBL" id="KKN74637.1"/>
    </source>
</evidence>
<reference evidence="2" key="1">
    <citation type="journal article" date="2015" name="Nature">
        <title>Complex archaea that bridge the gap between prokaryotes and eukaryotes.</title>
        <authorList>
            <person name="Spang A."/>
            <person name="Saw J.H."/>
            <person name="Jorgensen S.L."/>
            <person name="Zaremba-Niedzwiedzka K."/>
            <person name="Martijn J."/>
            <person name="Lind A.E."/>
            <person name="van Eijk R."/>
            <person name="Schleper C."/>
            <person name="Guy L."/>
            <person name="Ettema T.J."/>
        </authorList>
    </citation>
    <scope>NUCLEOTIDE SEQUENCE</scope>
</reference>
<proteinExistence type="predicted"/>
<dbReference type="EMBL" id="LAZR01000322">
    <property type="protein sequence ID" value="KKN74637.1"/>
    <property type="molecule type" value="Genomic_DNA"/>
</dbReference>
<organism evidence="2">
    <name type="scientific">marine sediment metagenome</name>
    <dbReference type="NCBI Taxonomy" id="412755"/>
    <lineage>
        <taxon>unclassified sequences</taxon>
        <taxon>metagenomes</taxon>
        <taxon>ecological metagenomes</taxon>
    </lineage>
</organism>
<evidence type="ECO:0000256" key="1">
    <source>
        <dbReference type="SAM" id="MobiDB-lite"/>
    </source>
</evidence>
<name>A0A0F9TIB3_9ZZZZ</name>
<feature type="region of interest" description="Disordered" evidence="1">
    <location>
        <begin position="1"/>
        <end position="21"/>
    </location>
</feature>
<sequence length="81" mass="9039">MADKNGNKTGGRQSGSKNKVGKAFKDLLTETYQALEDDPKHGLKKFAEEHPSDFYRICSKLVPQEMAAELTGELTIRVVRD</sequence>
<comment type="caution">
    <text evidence="2">The sequence shown here is derived from an EMBL/GenBank/DDBJ whole genome shotgun (WGS) entry which is preliminary data.</text>
</comment>
<accession>A0A0F9TIB3</accession>
<gene>
    <name evidence="2" type="ORF">LCGC14_0388390</name>
</gene>
<protein>
    <submittedName>
        <fullName evidence="2">Uncharacterized protein</fullName>
    </submittedName>
</protein>